<name>A0ABP6CCN3_9ACTN</name>
<keyword evidence="2" id="KW-1185">Reference proteome</keyword>
<accession>A0ABP6CCN3</accession>
<evidence type="ECO:0000313" key="1">
    <source>
        <dbReference type="EMBL" id="GAA2613441.1"/>
    </source>
</evidence>
<dbReference type="InterPro" id="IPR032710">
    <property type="entry name" value="NTF2-like_dom_sf"/>
</dbReference>
<dbReference type="SUPFAM" id="SSF54427">
    <property type="entry name" value="NTF2-like"/>
    <property type="match status" value="1"/>
</dbReference>
<reference evidence="2" key="1">
    <citation type="journal article" date="2019" name="Int. J. Syst. Evol. Microbiol.">
        <title>The Global Catalogue of Microorganisms (GCM) 10K type strain sequencing project: providing services to taxonomists for standard genome sequencing and annotation.</title>
        <authorList>
            <consortium name="The Broad Institute Genomics Platform"/>
            <consortium name="The Broad Institute Genome Sequencing Center for Infectious Disease"/>
            <person name="Wu L."/>
            <person name="Ma J."/>
        </authorList>
    </citation>
    <scope>NUCLEOTIDE SEQUENCE [LARGE SCALE GENOMIC DNA]</scope>
    <source>
        <strain evidence="2">JCM 16373</strain>
    </source>
</reference>
<comment type="caution">
    <text evidence="1">The sequence shown here is derived from an EMBL/GenBank/DDBJ whole genome shotgun (WGS) entry which is preliminary data.</text>
</comment>
<protein>
    <submittedName>
        <fullName evidence="1">Ester cyclase</fullName>
    </submittedName>
</protein>
<dbReference type="PANTHER" id="PTHR38436:SF1">
    <property type="entry name" value="ESTER CYCLASE"/>
    <property type="match status" value="1"/>
</dbReference>
<dbReference type="RefSeq" id="WP_344565936.1">
    <property type="nucleotide sequence ID" value="NZ_BAAARJ010000008.1"/>
</dbReference>
<proteinExistence type="predicted"/>
<dbReference type="Proteomes" id="UP001501447">
    <property type="component" value="Unassembled WGS sequence"/>
</dbReference>
<evidence type="ECO:0000313" key="2">
    <source>
        <dbReference type="Proteomes" id="UP001501447"/>
    </source>
</evidence>
<gene>
    <name evidence="1" type="ORF">GCM10009863_28950</name>
</gene>
<dbReference type="EMBL" id="BAAARJ010000008">
    <property type="protein sequence ID" value="GAA2613441.1"/>
    <property type="molecule type" value="Genomic_DNA"/>
</dbReference>
<dbReference type="Gene3D" id="3.10.450.50">
    <property type="match status" value="1"/>
</dbReference>
<dbReference type="PANTHER" id="PTHR38436">
    <property type="entry name" value="POLYKETIDE CYCLASE SNOAL-LIKE DOMAIN"/>
    <property type="match status" value="1"/>
</dbReference>
<dbReference type="InterPro" id="IPR009959">
    <property type="entry name" value="Cyclase_SnoaL-like"/>
</dbReference>
<sequence>MSTDLKSRIGTAWAAAWNHGDTEALDQLLAPGYVRHGRTAQTREDLKAGIAACRAALPDLRTVVDDCLVADDRAATRWHSSGTHTGPLLEVPATGRQVTVSGATFSRVENGLITEEWVTWDPRQMLQALGIITLDSGFEDGSRLEATTA</sequence>
<dbReference type="Pfam" id="PF07366">
    <property type="entry name" value="SnoaL"/>
    <property type="match status" value="1"/>
</dbReference>
<organism evidence="1 2">
    <name type="scientific">Streptomyces axinellae</name>
    <dbReference type="NCBI Taxonomy" id="552788"/>
    <lineage>
        <taxon>Bacteria</taxon>
        <taxon>Bacillati</taxon>
        <taxon>Actinomycetota</taxon>
        <taxon>Actinomycetes</taxon>
        <taxon>Kitasatosporales</taxon>
        <taxon>Streptomycetaceae</taxon>
        <taxon>Streptomyces</taxon>
    </lineage>
</organism>